<dbReference type="OrthoDB" id="9801785at2"/>
<accession>W9H9G8</accession>
<comment type="caution">
    <text evidence="3">The sequence shown here is derived from an EMBL/GenBank/DDBJ whole genome shotgun (WGS) entry which is preliminary data.</text>
</comment>
<evidence type="ECO:0000259" key="2">
    <source>
        <dbReference type="Pfam" id="PF01370"/>
    </source>
</evidence>
<gene>
    <name evidence="3" type="ORF">N825_27765</name>
</gene>
<proteinExistence type="predicted"/>
<sequence length="331" mass="35896">MTIFLTGAAGFIGSHVAEALLSRGERVVGIDNLNDYYSVDLKRARLARLSGRTGFDFIEGDVADRAAVDAALKRAASLGGPVTGIVHLAAQAGVRYSLENPYVYADANLMGQVVMLEATRGLDALTHFVYASSSSVYGANTKLPFSTDDPVDHPVSLYAATKRSGELIAHSFSHIHKVPTTGLRFFTVYGPWGRPDMAAYLFCDAIMAGRPIRVFNEGRMERDFTYIDDIVAGVLAALDHPAAPDARGVPTKLYNLGNHKSESLLRFIEVIERALGRTALKSLEPMQAGDVPATYADIEATRRDLGFDPATPIEVGIPKFVAWYKDYHGIA</sequence>
<dbReference type="InterPro" id="IPR036291">
    <property type="entry name" value="NAD(P)-bd_dom_sf"/>
</dbReference>
<dbReference type="Gene3D" id="3.40.50.720">
    <property type="entry name" value="NAD(P)-binding Rossmann-like Domain"/>
    <property type="match status" value="1"/>
</dbReference>
<organism evidence="3 4">
    <name type="scientific">Skermanella stibiiresistens SB22</name>
    <dbReference type="NCBI Taxonomy" id="1385369"/>
    <lineage>
        <taxon>Bacteria</taxon>
        <taxon>Pseudomonadati</taxon>
        <taxon>Pseudomonadota</taxon>
        <taxon>Alphaproteobacteria</taxon>
        <taxon>Rhodospirillales</taxon>
        <taxon>Azospirillaceae</taxon>
        <taxon>Skermanella</taxon>
    </lineage>
</organism>
<dbReference type="PANTHER" id="PTHR43574">
    <property type="entry name" value="EPIMERASE-RELATED"/>
    <property type="match status" value="1"/>
</dbReference>
<keyword evidence="1" id="KW-0520">NAD</keyword>
<dbReference type="SUPFAM" id="SSF51735">
    <property type="entry name" value="NAD(P)-binding Rossmann-fold domains"/>
    <property type="match status" value="1"/>
</dbReference>
<dbReference type="STRING" id="1385369.N825_27765"/>
<feature type="domain" description="NAD-dependent epimerase/dehydratase" evidence="2">
    <location>
        <begin position="3"/>
        <end position="246"/>
    </location>
</feature>
<keyword evidence="4" id="KW-1185">Reference proteome</keyword>
<dbReference type="Proteomes" id="UP000019486">
    <property type="component" value="Unassembled WGS sequence"/>
</dbReference>
<evidence type="ECO:0000313" key="4">
    <source>
        <dbReference type="Proteomes" id="UP000019486"/>
    </source>
</evidence>
<protein>
    <submittedName>
        <fullName evidence="3">NAD dependent epimerase/dehydratase</fullName>
    </submittedName>
</protein>
<dbReference type="Pfam" id="PF01370">
    <property type="entry name" value="Epimerase"/>
    <property type="match status" value="1"/>
</dbReference>
<reference evidence="3 4" key="1">
    <citation type="submission" date="2013-08" db="EMBL/GenBank/DDBJ databases">
        <title>The genome sequence of Skermanella stibiiresistens.</title>
        <authorList>
            <person name="Zhu W."/>
            <person name="Wang G."/>
        </authorList>
    </citation>
    <scope>NUCLEOTIDE SEQUENCE [LARGE SCALE GENOMIC DNA]</scope>
    <source>
        <strain evidence="3 4">SB22</strain>
    </source>
</reference>
<dbReference type="PATRIC" id="fig|1385369.3.peg.1491"/>
<name>W9H9G8_9PROT</name>
<dbReference type="RefSeq" id="WP_037449080.1">
    <property type="nucleotide sequence ID" value="NZ_AVFL01000004.1"/>
</dbReference>
<dbReference type="PRINTS" id="PR01713">
    <property type="entry name" value="NUCEPIMERASE"/>
</dbReference>
<evidence type="ECO:0000256" key="1">
    <source>
        <dbReference type="ARBA" id="ARBA00023027"/>
    </source>
</evidence>
<evidence type="ECO:0000313" key="3">
    <source>
        <dbReference type="EMBL" id="EWY41337.1"/>
    </source>
</evidence>
<dbReference type="InterPro" id="IPR001509">
    <property type="entry name" value="Epimerase_deHydtase"/>
</dbReference>
<dbReference type="EMBL" id="AVFL01000004">
    <property type="protein sequence ID" value="EWY41337.1"/>
    <property type="molecule type" value="Genomic_DNA"/>
</dbReference>
<dbReference type="AlphaFoldDB" id="W9H9G8"/>